<keyword evidence="6" id="KW-0732">Signal</keyword>
<evidence type="ECO:0000256" key="6">
    <source>
        <dbReference type="SAM" id="SignalP"/>
    </source>
</evidence>
<dbReference type="Ensembl" id="ENSPNYT00000017185.1">
    <property type="protein sequence ID" value="ENSPNYP00000016765.1"/>
    <property type="gene ID" value="ENSPNYG00000012710.1"/>
</dbReference>
<evidence type="ECO:0000313" key="8">
    <source>
        <dbReference type="Ensembl" id="ENSPNYP00000016765.1"/>
    </source>
</evidence>
<organism evidence="8">
    <name type="scientific">Pundamilia nyererei</name>
    <dbReference type="NCBI Taxonomy" id="303518"/>
    <lineage>
        <taxon>Eukaryota</taxon>
        <taxon>Metazoa</taxon>
        <taxon>Chordata</taxon>
        <taxon>Craniata</taxon>
        <taxon>Vertebrata</taxon>
        <taxon>Euteleostomi</taxon>
        <taxon>Actinopterygii</taxon>
        <taxon>Neopterygii</taxon>
        <taxon>Teleostei</taxon>
        <taxon>Neoteleostei</taxon>
        <taxon>Acanthomorphata</taxon>
        <taxon>Ovalentaria</taxon>
        <taxon>Cichlomorphae</taxon>
        <taxon>Cichliformes</taxon>
        <taxon>Cichlidae</taxon>
        <taxon>African cichlids</taxon>
        <taxon>Pseudocrenilabrinae</taxon>
        <taxon>Haplochromini</taxon>
        <taxon>Pundamilia</taxon>
    </lineage>
</organism>
<feature type="chain" id="PRO_5017415756" evidence="6">
    <location>
        <begin position="23"/>
        <end position="108"/>
    </location>
</feature>
<dbReference type="InterPro" id="IPR051777">
    <property type="entry name" value="Insulin-like_neuro_ligands"/>
</dbReference>
<dbReference type="AlphaFoldDB" id="A0A3B4G1K3"/>
<dbReference type="PANTHER" id="PTHR20968">
    <property type="entry name" value="ILGF DOMAIN-CONTAINING PROTEIN"/>
    <property type="match status" value="1"/>
</dbReference>
<dbReference type="Gene3D" id="1.10.100.10">
    <property type="entry name" value="Insulin-like"/>
    <property type="match status" value="1"/>
</dbReference>
<dbReference type="SMART" id="SM00078">
    <property type="entry name" value="IlGF"/>
    <property type="match status" value="1"/>
</dbReference>
<comment type="subcellular location">
    <subcellularLocation>
        <location evidence="1">Secreted</location>
    </subcellularLocation>
</comment>
<dbReference type="InterPro" id="IPR016179">
    <property type="entry name" value="Insulin-like"/>
</dbReference>
<accession>A0A3B4G1K3</accession>
<dbReference type="InterPro" id="IPR036438">
    <property type="entry name" value="Insulin-like_sf"/>
</dbReference>
<evidence type="ECO:0000256" key="2">
    <source>
        <dbReference type="ARBA" id="ARBA00011207"/>
    </source>
</evidence>
<keyword evidence="3" id="KW-0964">Secreted</keyword>
<keyword evidence="4" id="KW-0372">Hormone</keyword>
<dbReference type="STRING" id="303518.ENSPNYP00000016765"/>
<dbReference type="GO" id="GO:0001664">
    <property type="term" value="F:G protein-coupled receptor binding"/>
    <property type="evidence" value="ECO:0007669"/>
    <property type="project" value="TreeGrafter"/>
</dbReference>
<protein>
    <submittedName>
        <fullName evidence="8">Relaxin-3-like</fullName>
    </submittedName>
</protein>
<comment type="subunit">
    <text evidence="2">Heterodimer of a B chain and an A chain linked by two disulfide bonds.</text>
</comment>
<dbReference type="Pfam" id="PF00049">
    <property type="entry name" value="Insulin"/>
    <property type="match status" value="1"/>
</dbReference>
<proteinExistence type="predicted"/>
<feature type="signal peptide" evidence="6">
    <location>
        <begin position="1"/>
        <end position="22"/>
    </location>
</feature>
<evidence type="ECO:0000256" key="3">
    <source>
        <dbReference type="ARBA" id="ARBA00022525"/>
    </source>
</evidence>
<evidence type="ECO:0000256" key="4">
    <source>
        <dbReference type="ARBA" id="ARBA00022702"/>
    </source>
</evidence>
<dbReference type="SUPFAM" id="SSF56994">
    <property type="entry name" value="Insulin-like"/>
    <property type="match status" value="1"/>
</dbReference>
<keyword evidence="5" id="KW-1015">Disulfide bond</keyword>
<evidence type="ECO:0000259" key="7">
    <source>
        <dbReference type="SMART" id="SM00078"/>
    </source>
</evidence>
<reference evidence="8" key="1">
    <citation type="submission" date="2023-09" db="UniProtKB">
        <authorList>
            <consortium name="Ensembl"/>
        </authorList>
    </citation>
    <scope>IDENTIFICATION</scope>
</reference>
<dbReference type="GO" id="GO:0005576">
    <property type="term" value="C:extracellular region"/>
    <property type="evidence" value="ECO:0007669"/>
    <property type="project" value="UniProtKB-SubCell"/>
</dbReference>
<feature type="domain" description="Insulin-like" evidence="7">
    <location>
        <begin position="27"/>
        <end position="108"/>
    </location>
</feature>
<evidence type="ECO:0000256" key="1">
    <source>
        <dbReference type="ARBA" id="ARBA00004613"/>
    </source>
</evidence>
<name>A0A3B4G1K3_9CICH</name>
<dbReference type="CDD" id="cd04365">
    <property type="entry name" value="IlGF_relaxin_like"/>
    <property type="match status" value="1"/>
</dbReference>
<sequence>MRALVVLPLLLCAVVCVDQVRAQVTAMKLCGKQLINAISYTCGASRWRRFFSEPDCSLMCFVLPTGEQSSLEKFSSLASEMTKRDNNIFLANMCCQVGCRKTDLAHFC</sequence>
<dbReference type="PANTHER" id="PTHR20968:SF2">
    <property type="entry name" value="INSULIN-LIKE PEPTIDE INSL5"/>
    <property type="match status" value="1"/>
</dbReference>
<evidence type="ECO:0000256" key="5">
    <source>
        <dbReference type="ARBA" id="ARBA00023157"/>
    </source>
</evidence>
<dbReference type="GO" id="GO:0005179">
    <property type="term" value="F:hormone activity"/>
    <property type="evidence" value="ECO:0007669"/>
    <property type="project" value="UniProtKB-KW"/>
</dbReference>
<dbReference type="GeneTree" id="ENSGT00940000174981"/>